<reference evidence="3" key="1">
    <citation type="journal article" date="2019" name="Int. J. Syst. Evol. Microbiol.">
        <title>The Global Catalogue of Microorganisms (GCM) 10K type strain sequencing project: providing services to taxonomists for standard genome sequencing and annotation.</title>
        <authorList>
            <consortium name="The Broad Institute Genomics Platform"/>
            <consortium name="The Broad Institute Genome Sequencing Center for Infectious Disease"/>
            <person name="Wu L."/>
            <person name="Ma J."/>
        </authorList>
    </citation>
    <scope>NUCLEOTIDE SEQUENCE [LARGE SCALE GENOMIC DNA]</scope>
    <source>
        <strain evidence="3">CGMCC 1.12478</strain>
    </source>
</reference>
<proteinExistence type="predicted"/>
<name>A0ABQ1L819_9RHOB</name>
<keyword evidence="3" id="KW-1185">Reference proteome</keyword>
<dbReference type="Proteomes" id="UP000645462">
    <property type="component" value="Unassembled WGS sequence"/>
</dbReference>
<organism evidence="2 3">
    <name type="scientific">Marivita lacus</name>
    <dbReference type="NCBI Taxonomy" id="1323742"/>
    <lineage>
        <taxon>Bacteria</taxon>
        <taxon>Pseudomonadati</taxon>
        <taxon>Pseudomonadota</taxon>
        <taxon>Alphaproteobacteria</taxon>
        <taxon>Rhodobacterales</taxon>
        <taxon>Roseobacteraceae</taxon>
        <taxon>Marivita</taxon>
    </lineage>
</organism>
<evidence type="ECO:0000256" key="1">
    <source>
        <dbReference type="SAM" id="Phobius"/>
    </source>
</evidence>
<feature type="transmembrane region" description="Helical" evidence="1">
    <location>
        <begin position="131"/>
        <end position="155"/>
    </location>
</feature>
<dbReference type="EMBL" id="BMFC01000019">
    <property type="protein sequence ID" value="GGC21144.1"/>
    <property type="molecule type" value="Genomic_DNA"/>
</dbReference>
<keyword evidence="1" id="KW-0472">Membrane</keyword>
<accession>A0ABQ1L819</accession>
<keyword evidence="1" id="KW-1133">Transmembrane helix</keyword>
<keyword evidence="1" id="KW-0812">Transmembrane</keyword>
<sequence>MPGPMSKPKDSAGPKAQTCLKLAPVNLQGRALGLLPGDILLRLDGKPLEGLAAQLLKRVQAQTDREHLLDLRRDETDWTVLSSSLALGRWKAVDIPEPVTSNHASIDRMRNWDVVVTEDGRYDAHPRTAPLLALLAPLYLIHMRLWTALAVWGALTLLGLAIGWVLGSTIQILVCLYVWRAAPTLFRADRSARGFRLWRVMAATSEADLHAQLGRIAPGLTFVLSTPDKDGSAATGQETPAA</sequence>
<evidence type="ECO:0000313" key="2">
    <source>
        <dbReference type="EMBL" id="GGC21144.1"/>
    </source>
</evidence>
<gene>
    <name evidence="2" type="ORF">GCM10011363_42230</name>
</gene>
<feature type="transmembrane region" description="Helical" evidence="1">
    <location>
        <begin position="161"/>
        <end position="179"/>
    </location>
</feature>
<evidence type="ECO:0008006" key="4">
    <source>
        <dbReference type="Google" id="ProtNLM"/>
    </source>
</evidence>
<comment type="caution">
    <text evidence="2">The sequence shown here is derived from an EMBL/GenBank/DDBJ whole genome shotgun (WGS) entry which is preliminary data.</text>
</comment>
<protein>
    <recommendedName>
        <fullName evidence="4">PDZ domain-containing protein</fullName>
    </recommendedName>
</protein>
<evidence type="ECO:0000313" key="3">
    <source>
        <dbReference type="Proteomes" id="UP000645462"/>
    </source>
</evidence>